<feature type="compositionally biased region" description="Basic and acidic residues" evidence="1">
    <location>
        <begin position="1"/>
        <end position="18"/>
    </location>
</feature>
<gene>
    <name evidence="2" type="ORF">HPLM_LOCUS1643</name>
</gene>
<sequence>MASEERTSSNETADDRQHHSSKRFTLRNAQQSRRRLLRPASPPEDGRFEIYRSAGNASEASPWYRRLLGLRLLVSC</sequence>
<accession>A0A0N4VWH5</accession>
<name>A0A0N4VWH5_HAEPC</name>
<reference evidence="2 3" key="2">
    <citation type="submission" date="2018-11" db="EMBL/GenBank/DDBJ databases">
        <authorList>
            <consortium name="Pathogen Informatics"/>
        </authorList>
    </citation>
    <scope>NUCLEOTIDE SEQUENCE [LARGE SCALE GENOMIC DNA]</scope>
    <source>
        <strain evidence="2 3">MHpl1</strain>
    </source>
</reference>
<organism evidence="4">
    <name type="scientific">Haemonchus placei</name>
    <name type="common">Barber's pole worm</name>
    <dbReference type="NCBI Taxonomy" id="6290"/>
    <lineage>
        <taxon>Eukaryota</taxon>
        <taxon>Metazoa</taxon>
        <taxon>Ecdysozoa</taxon>
        <taxon>Nematoda</taxon>
        <taxon>Chromadorea</taxon>
        <taxon>Rhabditida</taxon>
        <taxon>Rhabditina</taxon>
        <taxon>Rhabditomorpha</taxon>
        <taxon>Strongyloidea</taxon>
        <taxon>Trichostrongylidae</taxon>
        <taxon>Haemonchus</taxon>
    </lineage>
</organism>
<keyword evidence="3" id="KW-1185">Reference proteome</keyword>
<evidence type="ECO:0000313" key="3">
    <source>
        <dbReference type="Proteomes" id="UP000268014"/>
    </source>
</evidence>
<dbReference type="WBParaSite" id="HPLM_0000164501-mRNA-1">
    <property type="protein sequence ID" value="HPLM_0000164501-mRNA-1"/>
    <property type="gene ID" value="HPLM_0000164501"/>
</dbReference>
<dbReference type="AlphaFoldDB" id="A0A0N4VWH5"/>
<evidence type="ECO:0000313" key="2">
    <source>
        <dbReference type="EMBL" id="VDO10589.1"/>
    </source>
</evidence>
<feature type="region of interest" description="Disordered" evidence="1">
    <location>
        <begin position="1"/>
        <end position="46"/>
    </location>
</feature>
<dbReference type="Proteomes" id="UP000268014">
    <property type="component" value="Unassembled WGS sequence"/>
</dbReference>
<dbReference type="EMBL" id="UZAF01002349">
    <property type="protein sequence ID" value="VDO10589.1"/>
    <property type="molecule type" value="Genomic_DNA"/>
</dbReference>
<evidence type="ECO:0000313" key="4">
    <source>
        <dbReference type="WBParaSite" id="HPLM_0000164501-mRNA-1"/>
    </source>
</evidence>
<protein>
    <submittedName>
        <fullName evidence="2 4">Uncharacterized protein</fullName>
    </submittedName>
</protein>
<reference evidence="4" key="1">
    <citation type="submission" date="2017-02" db="UniProtKB">
        <authorList>
            <consortium name="WormBaseParasite"/>
        </authorList>
    </citation>
    <scope>IDENTIFICATION</scope>
</reference>
<proteinExistence type="predicted"/>
<evidence type="ECO:0000256" key="1">
    <source>
        <dbReference type="SAM" id="MobiDB-lite"/>
    </source>
</evidence>